<evidence type="ECO:0000313" key="5">
    <source>
        <dbReference type="Proteomes" id="UP000694865"/>
    </source>
</evidence>
<proteinExistence type="predicted"/>
<keyword evidence="2 3" id="KW-0067">ATP-binding</keyword>
<evidence type="ECO:0000313" key="6">
    <source>
        <dbReference type="RefSeq" id="XP_006818449.1"/>
    </source>
</evidence>
<dbReference type="SUPFAM" id="SSF56112">
    <property type="entry name" value="Protein kinase-like (PK-like)"/>
    <property type="match status" value="1"/>
</dbReference>
<reference evidence="6" key="1">
    <citation type="submission" date="2025-08" db="UniProtKB">
        <authorList>
            <consortium name="RefSeq"/>
        </authorList>
    </citation>
    <scope>IDENTIFICATION</scope>
    <source>
        <tissue evidence="6">Testes</tissue>
    </source>
</reference>
<keyword evidence="1 3" id="KW-0547">Nucleotide-binding</keyword>
<dbReference type="Gene3D" id="1.10.510.10">
    <property type="entry name" value="Transferase(Phosphotransferase) domain 1"/>
    <property type="match status" value="1"/>
</dbReference>
<dbReference type="PROSITE" id="PS00107">
    <property type="entry name" value="PROTEIN_KINASE_ATP"/>
    <property type="match status" value="1"/>
</dbReference>
<dbReference type="RefSeq" id="XP_006818449.1">
    <property type="nucleotide sequence ID" value="XM_006818386.1"/>
</dbReference>
<dbReference type="CDD" id="cd14003">
    <property type="entry name" value="STKc_AMPK-like"/>
    <property type="match status" value="1"/>
</dbReference>
<keyword evidence="5" id="KW-1185">Reference proteome</keyword>
<protein>
    <submittedName>
        <fullName evidence="6">Serine/threonine-protein kinase MARK1-like</fullName>
    </submittedName>
</protein>
<dbReference type="PROSITE" id="PS00108">
    <property type="entry name" value="PROTEIN_KINASE_ST"/>
    <property type="match status" value="1"/>
</dbReference>
<evidence type="ECO:0000259" key="4">
    <source>
        <dbReference type="PROSITE" id="PS50011"/>
    </source>
</evidence>
<dbReference type="PANTHER" id="PTHR24346:SF84">
    <property type="entry name" value="TESTIS SPECIFIC SERINE KINASE 5"/>
    <property type="match status" value="1"/>
</dbReference>
<feature type="binding site" evidence="3">
    <location>
        <position position="63"/>
    </location>
    <ligand>
        <name>ATP</name>
        <dbReference type="ChEBI" id="CHEBI:30616"/>
    </ligand>
</feature>
<organism evidence="5 6">
    <name type="scientific">Saccoglossus kowalevskii</name>
    <name type="common">Acorn worm</name>
    <dbReference type="NCBI Taxonomy" id="10224"/>
    <lineage>
        <taxon>Eukaryota</taxon>
        <taxon>Metazoa</taxon>
        <taxon>Hemichordata</taxon>
        <taxon>Enteropneusta</taxon>
        <taxon>Harrimaniidae</taxon>
        <taxon>Saccoglossus</taxon>
    </lineage>
</organism>
<dbReference type="InterPro" id="IPR011009">
    <property type="entry name" value="Kinase-like_dom_sf"/>
</dbReference>
<gene>
    <name evidence="6" type="primary">LOC102805055</name>
</gene>
<dbReference type="SMART" id="SM00220">
    <property type="entry name" value="S_TKc"/>
    <property type="match status" value="1"/>
</dbReference>
<name>A0ABM0MEK8_SACKO</name>
<evidence type="ECO:0000256" key="2">
    <source>
        <dbReference type="ARBA" id="ARBA00022840"/>
    </source>
</evidence>
<dbReference type="InterPro" id="IPR000719">
    <property type="entry name" value="Prot_kinase_dom"/>
</dbReference>
<dbReference type="Pfam" id="PF00069">
    <property type="entry name" value="Pkinase"/>
    <property type="match status" value="1"/>
</dbReference>
<evidence type="ECO:0000256" key="3">
    <source>
        <dbReference type="PROSITE-ProRule" id="PRU10141"/>
    </source>
</evidence>
<dbReference type="InterPro" id="IPR008271">
    <property type="entry name" value="Ser/Thr_kinase_AS"/>
</dbReference>
<sequence>MDGMSEYRNSVEFKKRGESWVPHRRKSALESLGYTLGETIGEGQYSKVKKAYTKVTQNCVAVKQLSKQLAPRDIATKFFSREFACLKKVCGHPNIIAVYDAVETDKTLYFIMEYAPNGDLLDFINTHGHLEEEEARTVFKQLISAIAFCHQKGIAHRDIKCDNILLDEKYNVKLTDFGFSTLMPRSGFMQTHCGSYVYTAPEILEGVKYDGQKADIWSMGVVLYSMLCGRLPFKDTDLTVLLASMRERVHFHNRVSKDCRDIVRAMLTLDPDRRITLEQLVSMDWLTQPIDRSTLSHGSPAASLLSIGSTDSVIVAMTNLNAEHGLSCSQHVYKGAKPTLVSDVLKAVAVRHSAGECQEQLFPQHVSSHVSKTGLVGPAARRISVQISQQQLNHRVHHVAPVAKGNQLRRMSLGIGVVQTPQECKAALRRGSVVTGNSQIHMAPAALMDSVTRLRENQIEKERQHLRFSLSSKAAKSAGGKRKKDAECTRRTSLVTDAMKAGTIGTEHEQAERELIARFMTKLAHCGYYE</sequence>
<dbReference type="Proteomes" id="UP000694865">
    <property type="component" value="Unplaced"/>
</dbReference>
<evidence type="ECO:0000256" key="1">
    <source>
        <dbReference type="ARBA" id="ARBA00022741"/>
    </source>
</evidence>
<dbReference type="PROSITE" id="PS50011">
    <property type="entry name" value="PROTEIN_KINASE_DOM"/>
    <property type="match status" value="1"/>
</dbReference>
<dbReference type="InterPro" id="IPR017441">
    <property type="entry name" value="Protein_kinase_ATP_BS"/>
</dbReference>
<feature type="domain" description="Protein kinase" evidence="4">
    <location>
        <begin position="34"/>
        <end position="286"/>
    </location>
</feature>
<dbReference type="PANTHER" id="PTHR24346">
    <property type="entry name" value="MAP/MICROTUBULE AFFINITY-REGULATING KINASE"/>
    <property type="match status" value="1"/>
</dbReference>
<accession>A0ABM0MEK8</accession>
<dbReference type="GeneID" id="102805055"/>